<dbReference type="EMBL" id="AMZH03022943">
    <property type="protein sequence ID" value="RRT36894.1"/>
    <property type="molecule type" value="Genomic_DNA"/>
</dbReference>
<dbReference type="Proteomes" id="UP000287651">
    <property type="component" value="Unassembled WGS sequence"/>
</dbReference>
<sequence length="117" mass="13398">EFVLSLRISHLPFSCFIYRYWISLIMFGQSAFLVLWEGSATSAFDGILSTKWEEPNGAKGSKIVEGSEDGGSSWNVLDEQNSQIFERRFQRKTFTVKKKCMSKAFRYIIFKASCSSI</sequence>
<protein>
    <submittedName>
        <fullName evidence="1">Uncharacterized protein</fullName>
    </submittedName>
</protein>
<feature type="non-terminal residue" evidence="1">
    <location>
        <position position="1"/>
    </location>
</feature>
<proteinExistence type="predicted"/>
<gene>
    <name evidence="1" type="ORF">B296_00053489</name>
</gene>
<evidence type="ECO:0000313" key="2">
    <source>
        <dbReference type="Proteomes" id="UP000287651"/>
    </source>
</evidence>
<comment type="caution">
    <text evidence="1">The sequence shown here is derived from an EMBL/GenBank/DDBJ whole genome shotgun (WGS) entry which is preliminary data.</text>
</comment>
<name>A0A426XBR8_ENSVE</name>
<organism evidence="1 2">
    <name type="scientific">Ensete ventricosum</name>
    <name type="common">Abyssinian banana</name>
    <name type="synonym">Musa ensete</name>
    <dbReference type="NCBI Taxonomy" id="4639"/>
    <lineage>
        <taxon>Eukaryota</taxon>
        <taxon>Viridiplantae</taxon>
        <taxon>Streptophyta</taxon>
        <taxon>Embryophyta</taxon>
        <taxon>Tracheophyta</taxon>
        <taxon>Spermatophyta</taxon>
        <taxon>Magnoliopsida</taxon>
        <taxon>Liliopsida</taxon>
        <taxon>Zingiberales</taxon>
        <taxon>Musaceae</taxon>
        <taxon>Ensete</taxon>
    </lineage>
</organism>
<evidence type="ECO:0000313" key="1">
    <source>
        <dbReference type="EMBL" id="RRT36894.1"/>
    </source>
</evidence>
<dbReference type="AlphaFoldDB" id="A0A426XBR8"/>
<reference evidence="1 2" key="1">
    <citation type="journal article" date="2014" name="Agronomy (Basel)">
        <title>A Draft Genome Sequence for Ensete ventricosum, the Drought-Tolerant Tree Against Hunger.</title>
        <authorList>
            <person name="Harrison J."/>
            <person name="Moore K.A."/>
            <person name="Paszkiewicz K."/>
            <person name="Jones T."/>
            <person name="Grant M."/>
            <person name="Ambacheew D."/>
            <person name="Muzemil S."/>
            <person name="Studholme D.J."/>
        </authorList>
    </citation>
    <scope>NUCLEOTIDE SEQUENCE [LARGE SCALE GENOMIC DNA]</scope>
</reference>
<accession>A0A426XBR8</accession>